<dbReference type="PANTHER" id="PTHR43883:SF1">
    <property type="entry name" value="GLUCONOKINASE"/>
    <property type="match status" value="1"/>
</dbReference>
<dbReference type="Pfam" id="PF13671">
    <property type="entry name" value="AAA_33"/>
    <property type="match status" value="1"/>
</dbReference>
<dbReference type="EMBL" id="JACHIV010000001">
    <property type="protein sequence ID" value="MBB5070003.1"/>
    <property type="molecule type" value="Genomic_DNA"/>
</dbReference>
<dbReference type="PANTHER" id="PTHR43883">
    <property type="entry name" value="SLR0207 PROTEIN"/>
    <property type="match status" value="1"/>
</dbReference>
<sequence>MEEADENSVGERLPAAVAESHTAVLLFTGDRAYKVKKPVDFGFLDFSTTGARERACRREVDLNRRLAPDVYLDVAQALDGNGRTCDWIVVMRRMPAERRLSTVVRQRGAPLVELERIARVLASFHSTARTGADIAAAGRAPALRGRWSDNVAGVEPFVGDVLDSEEFEEIARLALEYVDGRGPLLEERARRGCVVDGHGDLVADDIFCLDDGPRLLDCLEFDDELRHVDGLDDAAFLAMDLERLGAADLGRRFLRWYREFSGAEAADSLAHHYLAYRAFVRAKVACLQHAQGAAGAADEARLLADMTRAHLRAGQVRLVLVGGLPGTGKSTVSGSLADRLGAVLLSTDRVRRELAAGRGEPAHAGYGRGLYAAEHVHGTYSELLARARTLLEHGESVVLDASWSKADERARARDLVQLARCASVELRCTAPGYVTAGRIADRTGDLSDATPDIAARMAAEFEEWPESLPVDTSGSPQEAIAAARRAFTEPG</sequence>
<dbReference type="Gene3D" id="3.40.50.300">
    <property type="entry name" value="P-loop containing nucleotide triphosphate hydrolases"/>
    <property type="match status" value="1"/>
</dbReference>
<dbReference type="RefSeq" id="WP_343071426.1">
    <property type="nucleotide sequence ID" value="NZ_JACHIV010000001.1"/>
</dbReference>
<organism evidence="2 3">
    <name type="scientific">Saccharopolyspora gloriosae</name>
    <dbReference type="NCBI Taxonomy" id="455344"/>
    <lineage>
        <taxon>Bacteria</taxon>
        <taxon>Bacillati</taxon>
        <taxon>Actinomycetota</taxon>
        <taxon>Actinomycetes</taxon>
        <taxon>Pseudonocardiales</taxon>
        <taxon>Pseudonocardiaceae</taxon>
        <taxon>Saccharopolyspora</taxon>
    </lineage>
</organism>
<comment type="caution">
    <text evidence="2">The sequence shown here is derived from an EMBL/GenBank/DDBJ whole genome shotgun (WGS) entry which is preliminary data.</text>
</comment>
<name>A0A840NII9_9PSEU</name>
<dbReference type="SUPFAM" id="SSF52540">
    <property type="entry name" value="P-loop containing nucleoside triphosphate hydrolases"/>
    <property type="match status" value="1"/>
</dbReference>
<dbReference type="InterPro" id="IPR052732">
    <property type="entry name" value="Cell-binding_unc_protein"/>
</dbReference>
<protein>
    <recommendedName>
        <fullName evidence="4">Gluconate kinase</fullName>
    </recommendedName>
</protein>
<gene>
    <name evidence="2" type="ORF">BJ969_003091</name>
</gene>
<evidence type="ECO:0000256" key="1">
    <source>
        <dbReference type="SAM" id="MobiDB-lite"/>
    </source>
</evidence>
<accession>A0A840NII9</accession>
<dbReference type="AlphaFoldDB" id="A0A840NII9"/>
<dbReference type="InterPro" id="IPR011009">
    <property type="entry name" value="Kinase-like_dom_sf"/>
</dbReference>
<evidence type="ECO:0008006" key="4">
    <source>
        <dbReference type="Google" id="ProtNLM"/>
    </source>
</evidence>
<dbReference type="InterPro" id="IPR027417">
    <property type="entry name" value="P-loop_NTPase"/>
</dbReference>
<feature type="region of interest" description="Disordered" evidence="1">
    <location>
        <begin position="466"/>
        <end position="491"/>
    </location>
</feature>
<evidence type="ECO:0000313" key="3">
    <source>
        <dbReference type="Proteomes" id="UP000580474"/>
    </source>
</evidence>
<reference evidence="2 3" key="1">
    <citation type="submission" date="2020-08" db="EMBL/GenBank/DDBJ databases">
        <title>Sequencing the genomes of 1000 actinobacteria strains.</title>
        <authorList>
            <person name="Klenk H.-P."/>
        </authorList>
    </citation>
    <scope>NUCLEOTIDE SEQUENCE [LARGE SCALE GENOMIC DNA]</scope>
    <source>
        <strain evidence="2 3">DSM 45582</strain>
    </source>
</reference>
<dbReference type="SUPFAM" id="SSF56112">
    <property type="entry name" value="Protein kinase-like (PK-like)"/>
    <property type="match status" value="1"/>
</dbReference>
<proteinExistence type="predicted"/>
<keyword evidence="3" id="KW-1185">Reference proteome</keyword>
<dbReference type="Proteomes" id="UP000580474">
    <property type="component" value="Unassembled WGS sequence"/>
</dbReference>
<evidence type="ECO:0000313" key="2">
    <source>
        <dbReference type="EMBL" id="MBB5070003.1"/>
    </source>
</evidence>